<keyword evidence="3 9" id="KW-0812">Transmembrane</keyword>
<proteinExistence type="inferred from homology"/>
<evidence type="ECO:0000256" key="5">
    <source>
        <dbReference type="ARBA" id="ARBA00023136"/>
    </source>
</evidence>
<dbReference type="InterPro" id="IPR026039">
    <property type="entry name" value="YfgM"/>
</dbReference>
<dbReference type="RefSeq" id="WP_332291388.1">
    <property type="nucleotide sequence ID" value="NZ_JAZIBG010000036.1"/>
</dbReference>
<evidence type="ECO:0000256" key="6">
    <source>
        <dbReference type="ARBA" id="ARBA00023186"/>
    </source>
</evidence>
<accession>A0AAW9QGT7</accession>
<dbReference type="InterPro" id="IPR011990">
    <property type="entry name" value="TPR-like_helical_dom_sf"/>
</dbReference>
<dbReference type="PANTHER" id="PTHR38035:SF1">
    <property type="entry name" value="ANCILLARY SECYEG TRANSLOCON SUBUNIT"/>
    <property type="match status" value="1"/>
</dbReference>
<dbReference type="Gene3D" id="1.25.40.10">
    <property type="entry name" value="Tetratricopeptide repeat domain"/>
    <property type="match status" value="1"/>
</dbReference>
<evidence type="ECO:0000256" key="7">
    <source>
        <dbReference type="ARBA" id="ARBA00024197"/>
    </source>
</evidence>
<evidence type="ECO:0000256" key="8">
    <source>
        <dbReference type="ARBA" id="ARBA00024235"/>
    </source>
</evidence>
<comment type="subcellular location">
    <subcellularLocation>
        <location evidence="1">Cell membrane</location>
        <topology evidence="1">Single-pass type II membrane protein</topology>
    </subcellularLocation>
</comment>
<reference evidence="11 12" key="1">
    <citation type="submission" date="2024-02" db="EMBL/GenBank/DDBJ databases">
        <title>Genome sequence of Aquincola sp. MAHUQ-54.</title>
        <authorList>
            <person name="Huq M.A."/>
        </authorList>
    </citation>
    <scope>NUCLEOTIDE SEQUENCE [LARGE SCALE GENOMIC DNA]</scope>
    <source>
        <strain evidence="11 12">MAHUQ-54</strain>
    </source>
</reference>
<organism evidence="11 12">
    <name type="scientific">Aquincola agrisoli</name>
    <dbReference type="NCBI Taxonomy" id="3119538"/>
    <lineage>
        <taxon>Bacteria</taxon>
        <taxon>Pseudomonadati</taxon>
        <taxon>Pseudomonadota</taxon>
        <taxon>Betaproteobacteria</taxon>
        <taxon>Burkholderiales</taxon>
        <taxon>Sphaerotilaceae</taxon>
        <taxon>Aquincola</taxon>
    </lineage>
</organism>
<name>A0AAW9QGT7_9BURK</name>
<keyword evidence="2" id="KW-1003">Cell membrane</keyword>
<dbReference type="Proteomes" id="UP001336250">
    <property type="component" value="Unassembled WGS sequence"/>
</dbReference>
<dbReference type="EMBL" id="JAZIBG010000036">
    <property type="protein sequence ID" value="MEF7616027.1"/>
    <property type="molecule type" value="Genomic_DNA"/>
</dbReference>
<evidence type="ECO:0000256" key="3">
    <source>
        <dbReference type="ARBA" id="ARBA00022692"/>
    </source>
</evidence>
<dbReference type="AlphaFoldDB" id="A0AAW9QGT7"/>
<keyword evidence="6" id="KW-0143">Chaperone</keyword>
<evidence type="ECO:0000313" key="11">
    <source>
        <dbReference type="EMBL" id="MEF7616027.1"/>
    </source>
</evidence>
<dbReference type="PIRSF" id="PIRSF006170">
    <property type="entry name" value="YfgM"/>
    <property type="match status" value="1"/>
</dbReference>
<keyword evidence="12" id="KW-1185">Reference proteome</keyword>
<feature type="domain" description="Ancillary SecYEG translocon subunit/Cell division coordinator CpoB TPR" evidence="10">
    <location>
        <begin position="17"/>
        <end position="210"/>
    </location>
</feature>
<evidence type="ECO:0000256" key="9">
    <source>
        <dbReference type="SAM" id="Phobius"/>
    </source>
</evidence>
<dbReference type="GO" id="GO:0044877">
    <property type="term" value="F:protein-containing complex binding"/>
    <property type="evidence" value="ECO:0007669"/>
    <property type="project" value="InterPro"/>
</dbReference>
<keyword evidence="5 9" id="KW-0472">Membrane</keyword>
<gene>
    <name evidence="11" type="ORF">V4F39_19085</name>
</gene>
<evidence type="ECO:0000256" key="1">
    <source>
        <dbReference type="ARBA" id="ARBA00004401"/>
    </source>
</evidence>
<dbReference type="InterPro" id="IPR018704">
    <property type="entry name" value="SecYEG/CpoB_TPR"/>
</dbReference>
<feature type="transmembrane region" description="Helical" evidence="9">
    <location>
        <begin position="26"/>
        <end position="44"/>
    </location>
</feature>
<dbReference type="Pfam" id="PF09976">
    <property type="entry name" value="TPR_21"/>
    <property type="match status" value="1"/>
</dbReference>
<keyword evidence="4 9" id="KW-1133">Transmembrane helix</keyword>
<dbReference type="GO" id="GO:0005886">
    <property type="term" value="C:plasma membrane"/>
    <property type="evidence" value="ECO:0007669"/>
    <property type="project" value="UniProtKB-SubCell"/>
</dbReference>
<evidence type="ECO:0000313" key="12">
    <source>
        <dbReference type="Proteomes" id="UP001336250"/>
    </source>
</evidence>
<protein>
    <recommendedName>
        <fullName evidence="8">Ancillary SecYEG translocon subunit</fullName>
    </recommendedName>
</protein>
<dbReference type="SUPFAM" id="SSF48452">
    <property type="entry name" value="TPR-like"/>
    <property type="match status" value="1"/>
</dbReference>
<comment type="similarity">
    <text evidence="7">Belongs to the YfgM family.</text>
</comment>
<sequence length="220" mass="23770">MATQLDLQEQEQLDDIKAFWRQYGNLITWVLVLALGGFAAWTGWNTWQRNQGVKAAAMYDALEVAANAGDSARATQVFGDLKGTYPRTAYAGQGGLVAAKLQFDKGQPDEALATLAWVADNASEDEYRTVARLRAAGILIDKKQYDDALRQLEAAKSTGFEALVADRRGDVLLAQGKQDEAKAAYQAAWKAMDAKLEYRQLIDAKLTALGAAPAASGVAP</sequence>
<comment type="caution">
    <text evidence="11">The sequence shown here is derived from an EMBL/GenBank/DDBJ whole genome shotgun (WGS) entry which is preliminary data.</text>
</comment>
<evidence type="ECO:0000256" key="2">
    <source>
        <dbReference type="ARBA" id="ARBA00022475"/>
    </source>
</evidence>
<evidence type="ECO:0000256" key="4">
    <source>
        <dbReference type="ARBA" id="ARBA00022989"/>
    </source>
</evidence>
<dbReference type="PANTHER" id="PTHR38035">
    <property type="entry name" value="UPF0070 PROTEIN YFGM"/>
    <property type="match status" value="1"/>
</dbReference>
<evidence type="ECO:0000259" key="10">
    <source>
        <dbReference type="Pfam" id="PF09976"/>
    </source>
</evidence>